<name>A0A934RU35_9BACT</name>
<dbReference type="InterPro" id="IPR029063">
    <property type="entry name" value="SAM-dependent_MTases_sf"/>
</dbReference>
<dbReference type="Gene3D" id="3.40.50.12710">
    <property type="match status" value="1"/>
</dbReference>
<dbReference type="EMBL" id="JAENIO010000019">
    <property type="protein sequence ID" value="MBK1834195.1"/>
    <property type="molecule type" value="Genomic_DNA"/>
</dbReference>
<evidence type="ECO:0000313" key="4">
    <source>
        <dbReference type="Proteomes" id="UP000604083"/>
    </source>
</evidence>
<reference evidence="3" key="1">
    <citation type="submission" date="2021-01" db="EMBL/GenBank/DDBJ databases">
        <title>Modified the classification status of verrucomicrobia.</title>
        <authorList>
            <person name="Feng X."/>
        </authorList>
    </citation>
    <scope>NUCLEOTIDE SEQUENCE</scope>
    <source>
        <strain evidence="3">KCTC 12986</strain>
    </source>
</reference>
<dbReference type="PANTHER" id="PTHR12049">
    <property type="entry name" value="PROTEIN ARGININE METHYLTRANSFERASE NDUFAF7, MITOCHONDRIAL"/>
    <property type="match status" value="1"/>
</dbReference>
<dbReference type="GO" id="GO:0032259">
    <property type="term" value="P:methylation"/>
    <property type="evidence" value="ECO:0007669"/>
    <property type="project" value="UniProtKB-KW"/>
</dbReference>
<protein>
    <submittedName>
        <fullName evidence="3">SAM-dependent methyltransferase</fullName>
    </submittedName>
</protein>
<dbReference type="RefSeq" id="WP_200391630.1">
    <property type="nucleotide sequence ID" value="NZ_JAENIO010000019.1"/>
</dbReference>
<accession>A0A934RU35</accession>
<evidence type="ECO:0000313" key="3">
    <source>
        <dbReference type="EMBL" id="MBK1834195.1"/>
    </source>
</evidence>
<dbReference type="Proteomes" id="UP000604083">
    <property type="component" value="Unassembled WGS sequence"/>
</dbReference>
<dbReference type="SUPFAM" id="SSF53335">
    <property type="entry name" value="S-adenosyl-L-methionine-dependent methyltransferases"/>
    <property type="match status" value="1"/>
</dbReference>
<dbReference type="PANTHER" id="PTHR12049:SF7">
    <property type="entry name" value="PROTEIN ARGININE METHYLTRANSFERASE NDUFAF7, MITOCHONDRIAL"/>
    <property type="match status" value="1"/>
</dbReference>
<evidence type="ECO:0000256" key="2">
    <source>
        <dbReference type="ARBA" id="ARBA00022679"/>
    </source>
</evidence>
<keyword evidence="2" id="KW-0808">Transferase</keyword>
<comment type="caution">
    <text evidence="3">The sequence shown here is derived from an EMBL/GenBank/DDBJ whole genome shotgun (WGS) entry which is preliminary data.</text>
</comment>
<organism evidence="3 4">
    <name type="scientific">Roseibacillus ishigakijimensis</name>
    <dbReference type="NCBI Taxonomy" id="454146"/>
    <lineage>
        <taxon>Bacteria</taxon>
        <taxon>Pseudomonadati</taxon>
        <taxon>Verrucomicrobiota</taxon>
        <taxon>Verrucomicrobiia</taxon>
        <taxon>Verrucomicrobiales</taxon>
        <taxon>Verrucomicrobiaceae</taxon>
        <taxon>Roseibacillus</taxon>
    </lineage>
</organism>
<keyword evidence="4" id="KW-1185">Reference proteome</keyword>
<dbReference type="InterPro" id="IPR003788">
    <property type="entry name" value="NDUFAF7"/>
</dbReference>
<dbReference type="GO" id="GO:0035243">
    <property type="term" value="F:protein-arginine omega-N symmetric methyltransferase activity"/>
    <property type="evidence" value="ECO:0007669"/>
    <property type="project" value="TreeGrafter"/>
</dbReference>
<dbReference type="Pfam" id="PF02636">
    <property type="entry name" value="Methyltransf_28"/>
    <property type="match status" value="1"/>
</dbReference>
<dbReference type="InterPro" id="IPR038375">
    <property type="entry name" value="NDUFAF7_sf"/>
</dbReference>
<keyword evidence="1 3" id="KW-0489">Methyltransferase</keyword>
<proteinExistence type="predicted"/>
<dbReference type="AlphaFoldDB" id="A0A934RU35"/>
<evidence type="ECO:0000256" key="1">
    <source>
        <dbReference type="ARBA" id="ARBA00022603"/>
    </source>
</evidence>
<sequence length="309" mass="34702">MIRFDHFMTAALYHPERGYYARRIKTVGRDGDFTTTPQLSDSLARAIAGAFSRSGCRALIEVGPGTGQLARAVHQSLPLWRRLRTPFHLVEVSAPLREHQQETFPRARGHSSLVQALAHCEGPAFIYSNELVDAFPVRIFRKEVSGWSELHLAGQPPTLREHFLPQNDLPPSTQLSDSIPTGYRVEVHDSYQRWLAEALPHWQGGQWLTIDYALPEPRPPQGTLRGYFLHNRLQGGDLYQNAGHLDLTADVSFPDLEKWGSRLGLRTLTRQSQRDFLAPFLQATAADRYLSDPAGAGSAFQVLLQEKSS</sequence>
<gene>
    <name evidence="3" type="ORF">JIN78_08990</name>
</gene>